<proteinExistence type="predicted"/>
<protein>
    <submittedName>
        <fullName evidence="1">Uncharacterized protein</fullName>
    </submittedName>
</protein>
<dbReference type="Proteomes" id="UP000254893">
    <property type="component" value="Unassembled WGS sequence"/>
</dbReference>
<gene>
    <name evidence="1" type="ORF">NCTC11388_04562</name>
</gene>
<evidence type="ECO:0000313" key="1">
    <source>
        <dbReference type="EMBL" id="SUJ29202.1"/>
    </source>
</evidence>
<dbReference type="EMBL" id="UGYW01000002">
    <property type="protein sequence ID" value="SUJ29202.1"/>
    <property type="molecule type" value="Genomic_DNA"/>
</dbReference>
<dbReference type="AlphaFoldDB" id="A0A380CWY3"/>
<reference evidence="1 2" key="1">
    <citation type="submission" date="2018-06" db="EMBL/GenBank/DDBJ databases">
        <authorList>
            <consortium name="Pathogen Informatics"/>
            <person name="Doyle S."/>
        </authorList>
    </citation>
    <scope>NUCLEOTIDE SEQUENCE [LARGE SCALE GENOMIC DNA]</scope>
    <source>
        <strain evidence="1 2">NCTC11388</strain>
    </source>
</reference>
<name>A0A380CWY3_SPHSI</name>
<sequence length="66" mass="7717">MITFIMLIFREVAFRLQKTVVNGNSSFAESYKSEKGRSGSLIFLNQKKKDNNELVFLWIRINKFAV</sequence>
<evidence type="ECO:0000313" key="2">
    <source>
        <dbReference type="Proteomes" id="UP000254893"/>
    </source>
</evidence>
<organism evidence="1 2">
    <name type="scientific">Sphingobacterium spiritivorum</name>
    <name type="common">Flavobacterium spiritivorum</name>
    <dbReference type="NCBI Taxonomy" id="258"/>
    <lineage>
        <taxon>Bacteria</taxon>
        <taxon>Pseudomonadati</taxon>
        <taxon>Bacteroidota</taxon>
        <taxon>Sphingobacteriia</taxon>
        <taxon>Sphingobacteriales</taxon>
        <taxon>Sphingobacteriaceae</taxon>
        <taxon>Sphingobacterium</taxon>
    </lineage>
</organism>
<accession>A0A380CWY3</accession>